<evidence type="ECO:0000313" key="2">
    <source>
        <dbReference type="Proteomes" id="UP000626242"/>
    </source>
</evidence>
<comment type="caution">
    <text evidence="1">The sequence shown here is derived from an EMBL/GenBank/DDBJ whole genome shotgun (WGS) entry which is preliminary data.</text>
</comment>
<evidence type="ECO:0000313" key="1">
    <source>
        <dbReference type="EMBL" id="MBD8017891.1"/>
    </source>
</evidence>
<keyword evidence="2" id="KW-1185">Reference proteome</keyword>
<accession>A0ABR8WMC5</accession>
<sequence length="185" mass="21067">MRKFSTLIFAATLTLTSVSCSSQKTVVNREVESTSDGKMLLGPQTKNQLLKSPYSEWYTPEFEGYSVDENAIAELRKEKLSSYNLTVVMGTWCEDSHRQVPRLMRILETLKFPENKLTMIGVNRKKEAPGGEEGLLNIQFVPTIIVQKYGKEIGRIVENPQSGYIERDLVEILKKDNSTIKEIFK</sequence>
<dbReference type="EMBL" id="JACSPS010000002">
    <property type="protein sequence ID" value="MBD8017891.1"/>
    <property type="molecule type" value="Genomic_DNA"/>
</dbReference>
<dbReference type="Proteomes" id="UP000626242">
    <property type="component" value="Unassembled WGS sequence"/>
</dbReference>
<dbReference type="CDD" id="cd02947">
    <property type="entry name" value="TRX_family"/>
    <property type="match status" value="1"/>
</dbReference>
<protein>
    <submittedName>
        <fullName evidence="1">Thioredoxin family protein</fullName>
    </submittedName>
</protein>
<dbReference type="PROSITE" id="PS51257">
    <property type="entry name" value="PROKAR_LIPOPROTEIN"/>
    <property type="match status" value="1"/>
</dbReference>
<organism evidence="1 2">
    <name type="scientific">Kaistella pullorum</name>
    <dbReference type="NCBI Taxonomy" id="2763074"/>
    <lineage>
        <taxon>Bacteria</taxon>
        <taxon>Pseudomonadati</taxon>
        <taxon>Bacteroidota</taxon>
        <taxon>Flavobacteriia</taxon>
        <taxon>Flavobacteriales</taxon>
        <taxon>Weeksellaceae</taxon>
        <taxon>Chryseobacterium group</taxon>
        <taxon>Kaistella</taxon>
    </lineage>
</organism>
<proteinExistence type="predicted"/>
<dbReference type="InterPro" id="IPR036249">
    <property type="entry name" value="Thioredoxin-like_sf"/>
</dbReference>
<name>A0ABR8WMC5_9FLAO</name>
<dbReference type="RefSeq" id="WP_251833098.1">
    <property type="nucleotide sequence ID" value="NZ_JACSPS010000002.1"/>
</dbReference>
<reference evidence="1 2" key="1">
    <citation type="submission" date="2020-08" db="EMBL/GenBank/DDBJ databases">
        <title>A Genomic Blueprint of the Chicken Gut Microbiome.</title>
        <authorList>
            <person name="Gilroy R."/>
            <person name="Ravi A."/>
            <person name="Getino M."/>
            <person name="Pursley I."/>
            <person name="Horton D.L."/>
            <person name="Alikhan N.-F."/>
            <person name="Baker D."/>
            <person name="Gharbi K."/>
            <person name="Hall N."/>
            <person name="Watson M."/>
            <person name="Adriaenssens E.M."/>
            <person name="Foster-Nyarko E."/>
            <person name="Jarju S."/>
            <person name="Secka A."/>
            <person name="Antonio M."/>
            <person name="Oren A."/>
            <person name="Chaudhuri R."/>
            <person name="La Ragione R.M."/>
            <person name="Hildebrand F."/>
            <person name="Pallen M.J."/>
        </authorList>
    </citation>
    <scope>NUCLEOTIDE SEQUENCE [LARGE SCALE GENOMIC DNA]</scope>
    <source>
        <strain evidence="1 2">Sa1CVA4</strain>
    </source>
</reference>
<gene>
    <name evidence="1" type="ORF">H9628_05355</name>
</gene>
<dbReference type="SUPFAM" id="SSF52833">
    <property type="entry name" value="Thioredoxin-like"/>
    <property type="match status" value="1"/>
</dbReference>